<evidence type="ECO:0000256" key="3">
    <source>
        <dbReference type="ARBA" id="ARBA00022801"/>
    </source>
</evidence>
<dbReference type="Gene3D" id="3.60.60.30">
    <property type="match status" value="1"/>
</dbReference>
<keyword evidence="2" id="KW-0732">Signal</keyword>
<evidence type="ECO:0000256" key="8">
    <source>
        <dbReference type="SAM" id="Phobius"/>
    </source>
</evidence>
<name>V6LT75_9EUKA</name>
<dbReference type="Proteomes" id="UP000018208">
    <property type="component" value="Unassembled WGS sequence"/>
</dbReference>
<organism evidence="9">
    <name type="scientific">Spironucleus salmonicida</name>
    <dbReference type="NCBI Taxonomy" id="348837"/>
    <lineage>
        <taxon>Eukaryota</taxon>
        <taxon>Metamonada</taxon>
        <taxon>Diplomonadida</taxon>
        <taxon>Hexamitidae</taxon>
        <taxon>Hexamitinae</taxon>
        <taxon>Spironucleus</taxon>
    </lineage>
</organism>
<comment type="similarity">
    <text evidence="1 7">Belongs to the phospholipase B-like family.</text>
</comment>
<keyword evidence="11" id="KW-1185">Reference proteome</keyword>
<dbReference type="InterPro" id="IPR002049">
    <property type="entry name" value="LE_dom"/>
</dbReference>
<dbReference type="VEuPathDB" id="GiardiaDB:SS50377_26353"/>
<protein>
    <recommendedName>
        <fullName evidence="7">Phospholipase B-like</fullName>
        <ecNumber evidence="7">3.1.1.-</ecNumber>
    </recommendedName>
</protein>
<evidence type="ECO:0000256" key="4">
    <source>
        <dbReference type="ARBA" id="ARBA00022963"/>
    </source>
</evidence>
<keyword evidence="8" id="KW-0472">Membrane</keyword>
<dbReference type="GO" id="GO:0005576">
    <property type="term" value="C:extracellular region"/>
    <property type="evidence" value="ECO:0007669"/>
    <property type="project" value="TreeGrafter"/>
</dbReference>
<dbReference type="EMBL" id="AUWU02000006">
    <property type="protein sequence ID" value="KAH0572144.1"/>
    <property type="molecule type" value="Genomic_DNA"/>
</dbReference>
<keyword evidence="8" id="KW-0812">Transmembrane</keyword>
<evidence type="ECO:0000313" key="11">
    <source>
        <dbReference type="Proteomes" id="UP000018208"/>
    </source>
</evidence>
<dbReference type="AlphaFoldDB" id="V6LT75"/>
<evidence type="ECO:0000313" key="9">
    <source>
        <dbReference type="EMBL" id="EST47780.1"/>
    </source>
</evidence>
<dbReference type="EC" id="3.1.1.-" evidence="7"/>
<sequence length="655" mass="75380">MLVVLAKAMQYSFSGARDNVIISNIYNQDSIASVVLNDLNETSARWELLVQTRKQFTSKDQAYFGGYAEGYATADLIQAHLFNIKNDQYDDKNANWNQIYIDYANTNIKYLQEKSVMNPDNLWWQGVSLIINDWLEGITKGVQQKYPQITMVDIFMMNAQGDLEDIEGLYPETYDQFKWKIEKGQQHHCSAAIVLSPELDDAWFSHDTWTSFYSGFVRIAKTYNFNWKLQYTQQQNITFSSMPGVFFSIDDFYVIKNTNETASNNIAVLETTYHTFNEELFSSMDKFGNQSALTWLRCQLSNLQSMTPQQWNQSFNTEPSYTYNNNYLFLDYLAIQEMKDSATNQRDRFNYVKSHDLSLLYTLEVVPTSPMFWDATDTLLEQKFYISINVPTNEDLLELAGYNAKNEDYWSYNRSSRYCIAFKQLHKVYNYEEFKSFMRYNDYKHDSCSNQDPGQSISSRYDLRDFEVTHRESSLMGATDSKTVNLLQAHALVFDFVVGAIQGGKSEIPPFDFSTQAKKQPEGYYNIFPNIWAETLSYGCLENDMACNHGSCQSGSCICEDFFAGIYCDICPDNFDKTCTKCSNGFKLIGRQCVWSGNDLYIGMAIGIPSATLILGFIVWFGVVCSQKKTQKSDEEKALLMDDDAEVSDKKADVE</sequence>
<feature type="transmembrane region" description="Helical" evidence="8">
    <location>
        <begin position="600"/>
        <end position="623"/>
    </location>
</feature>
<dbReference type="OrthoDB" id="419508at2759"/>
<dbReference type="InterPro" id="IPR007000">
    <property type="entry name" value="PLipase_B-like"/>
</dbReference>
<gene>
    <name evidence="9" type="ORF">SS50377_12179</name>
    <name evidence="10" type="ORF">SS50377_26353</name>
</gene>
<keyword evidence="8" id="KW-1133">Transmembrane helix</keyword>
<proteinExistence type="inferred from homology"/>
<evidence type="ECO:0000256" key="6">
    <source>
        <dbReference type="ARBA" id="ARBA00023180"/>
    </source>
</evidence>
<evidence type="ECO:0000256" key="5">
    <source>
        <dbReference type="ARBA" id="ARBA00023098"/>
    </source>
</evidence>
<dbReference type="GO" id="GO:0009395">
    <property type="term" value="P:phospholipid catabolic process"/>
    <property type="evidence" value="ECO:0007669"/>
    <property type="project" value="TreeGrafter"/>
</dbReference>
<keyword evidence="4 7" id="KW-0442">Lipid degradation</keyword>
<dbReference type="GO" id="GO:0004620">
    <property type="term" value="F:phospholipase activity"/>
    <property type="evidence" value="ECO:0007669"/>
    <property type="project" value="InterPro"/>
</dbReference>
<comment type="function">
    <text evidence="7">Putative phospholipase.</text>
</comment>
<evidence type="ECO:0000256" key="2">
    <source>
        <dbReference type="ARBA" id="ARBA00022729"/>
    </source>
</evidence>
<keyword evidence="5 7" id="KW-0443">Lipid metabolism</keyword>
<keyword evidence="6" id="KW-0325">Glycoprotein</keyword>
<keyword evidence="3 7" id="KW-0378">Hydrolase</keyword>
<accession>V6LT75</accession>
<evidence type="ECO:0000313" key="10">
    <source>
        <dbReference type="EMBL" id="KAH0572144.1"/>
    </source>
</evidence>
<dbReference type="Pfam" id="PF04916">
    <property type="entry name" value="Phospholip_B"/>
    <property type="match status" value="1"/>
</dbReference>
<evidence type="ECO:0000256" key="7">
    <source>
        <dbReference type="RuleBase" id="RU364138"/>
    </source>
</evidence>
<dbReference type="PANTHER" id="PTHR12370:SF3">
    <property type="entry name" value="PHOSPHOLIPASE B-LIKE 2-RELATED"/>
    <property type="match status" value="1"/>
</dbReference>
<dbReference type="EMBL" id="KI546035">
    <property type="protein sequence ID" value="EST47780.1"/>
    <property type="molecule type" value="Genomic_DNA"/>
</dbReference>
<dbReference type="PANTHER" id="PTHR12370">
    <property type="entry name" value="PHOSPHOLIPASE B-RELATED"/>
    <property type="match status" value="1"/>
</dbReference>
<reference evidence="10" key="2">
    <citation type="submission" date="2020-12" db="EMBL/GenBank/DDBJ databases">
        <title>New Spironucleus salmonicida genome in near-complete chromosomes.</title>
        <authorList>
            <person name="Xu F."/>
            <person name="Kurt Z."/>
            <person name="Jimenez-Gonzalez A."/>
            <person name="Astvaldsson A."/>
            <person name="Andersson J.O."/>
            <person name="Svard S.G."/>
        </authorList>
    </citation>
    <scope>NUCLEOTIDE SEQUENCE</scope>
    <source>
        <strain evidence="10">ATCC 50377</strain>
    </source>
</reference>
<reference evidence="9 10" key="1">
    <citation type="journal article" date="2014" name="PLoS Genet.">
        <title>The Genome of Spironucleus salmonicida Highlights a Fish Pathogen Adapted to Fluctuating Environments.</title>
        <authorList>
            <person name="Xu F."/>
            <person name="Jerlstrom-Hultqvist J."/>
            <person name="Einarsson E."/>
            <person name="Astvaldsson A."/>
            <person name="Svard S.G."/>
            <person name="Andersson J.O."/>
        </authorList>
    </citation>
    <scope>NUCLEOTIDE SEQUENCE</scope>
    <source>
        <strain evidence="10">ATCC 50377</strain>
    </source>
</reference>
<evidence type="ECO:0000256" key="1">
    <source>
        <dbReference type="ARBA" id="ARBA00007835"/>
    </source>
</evidence>
<dbReference type="CDD" id="cd00055">
    <property type="entry name" value="EGF_Lam"/>
    <property type="match status" value="1"/>
</dbReference>